<name>U1N049_9BACL</name>
<keyword evidence="5" id="KW-1185">Reference proteome</keyword>
<feature type="transmembrane region" description="Helical" evidence="1">
    <location>
        <begin position="366"/>
        <end position="385"/>
    </location>
</feature>
<dbReference type="InterPro" id="IPR007742">
    <property type="entry name" value="NosD_dom"/>
</dbReference>
<comment type="caution">
    <text evidence="4">The sequence shown here is derived from an EMBL/GenBank/DDBJ whole genome shotgun (WGS) entry which is preliminary data.</text>
</comment>
<keyword evidence="1" id="KW-1133">Transmembrane helix</keyword>
<accession>U1N049</accession>
<gene>
    <name evidence="4" type="ORF">M467_02355</name>
</gene>
<evidence type="ECO:0000313" key="4">
    <source>
        <dbReference type="EMBL" id="ERG66100.1"/>
    </source>
</evidence>
<evidence type="ECO:0000313" key="5">
    <source>
        <dbReference type="Proteomes" id="UP000016464"/>
    </source>
</evidence>
<keyword evidence="1" id="KW-0472">Membrane</keyword>
<dbReference type="AlphaFoldDB" id="U1N049"/>
<feature type="domain" description="Periplasmic copper-binding protein NosD beta helix" evidence="3">
    <location>
        <begin position="114"/>
        <end position="284"/>
    </location>
</feature>
<dbReference type="InterPro" id="IPR012334">
    <property type="entry name" value="Pectin_lyas_fold"/>
</dbReference>
<dbReference type="RefSeq" id="WP_021067830.1">
    <property type="nucleotide sequence ID" value="NZ_ATCL01000021.1"/>
</dbReference>
<dbReference type="Proteomes" id="UP000016464">
    <property type="component" value="Unassembled WGS sequence"/>
</dbReference>
<evidence type="ECO:0000256" key="1">
    <source>
        <dbReference type="SAM" id="Phobius"/>
    </source>
</evidence>
<reference evidence="4 5" key="1">
    <citation type="journal article" date="2013" name="Genome Announc.">
        <title>Draft Genome Sequence of Exiguobacterium pavilionensis Strain RW-2, with Wide Thermal, Salinity, and pH Tolerance, Isolated from Modern Freshwater Microbialites.</title>
        <authorList>
            <person name="White R.A.III."/>
            <person name="Grassa C.J."/>
            <person name="Suttle C.A."/>
        </authorList>
    </citation>
    <scope>NUCLEOTIDE SEQUENCE [LARGE SCALE GENOMIC DNA]</scope>
    <source>
        <strain evidence="4 5">RW-2</strain>
    </source>
</reference>
<keyword evidence="1" id="KW-0812">Transmembrane</keyword>
<dbReference type="Pfam" id="PF05048">
    <property type="entry name" value="NosD"/>
    <property type="match status" value="1"/>
</dbReference>
<proteinExistence type="predicted"/>
<feature type="signal peptide" evidence="2">
    <location>
        <begin position="1"/>
        <end position="20"/>
    </location>
</feature>
<dbReference type="eggNOG" id="COG3420">
    <property type="taxonomic scope" value="Bacteria"/>
</dbReference>
<keyword evidence="2" id="KW-0732">Signal</keyword>
<dbReference type="OrthoDB" id="159063at2"/>
<evidence type="ECO:0000256" key="2">
    <source>
        <dbReference type="SAM" id="SignalP"/>
    </source>
</evidence>
<sequence>MRRLSWLLALWFFSPIAVQADTEPVLLEEPIVIQSNETFNGAGKRFISCERPAFQLEGIGAVLENVEIEQCERTTVPAVLVEGLGHQVIDARIEAAGTGIAVSDSHGVRLIRPNVTGTGRGEGISVHNSEATVIKGAIIDHARDGIYIEDGSGHELVRPLVMNSRYGIHLMFPTDVSITSPILHHNETGAMVMGTERVSIENGQIHDQTGATGMGLMLFEAVETTVRANAIHGNRVGIYAEKSEWTAIHHNGVNGNDIALRLQRATGMTLAGNDLTHNRYPVISFKAADNVITGNRWGGLTLDLTEDGQSEIPYRADPYLFLLADSYEAFELLYGAPGLTVLERALRSPDEVTLIDTAPLVTNFKFTWQGTVGATVLSGLLMLLWRFGRKQDDYL</sequence>
<evidence type="ECO:0000259" key="3">
    <source>
        <dbReference type="Pfam" id="PF05048"/>
    </source>
</evidence>
<organism evidence="4 5">
    <name type="scientific">Exiguobacterium chiriqhucha RW-2</name>
    <dbReference type="NCBI Taxonomy" id="1345023"/>
    <lineage>
        <taxon>Bacteria</taxon>
        <taxon>Bacillati</taxon>
        <taxon>Bacillota</taxon>
        <taxon>Bacilli</taxon>
        <taxon>Bacillales</taxon>
        <taxon>Bacillales Family XII. Incertae Sedis</taxon>
        <taxon>Exiguobacterium</taxon>
    </lineage>
</organism>
<dbReference type="EMBL" id="ATCL01000021">
    <property type="protein sequence ID" value="ERG66100.1"/>
    <property type="molecule type" value="Genomic_DNA"/>
</dbReference>
<dbReference type="PATRIC" id="fig|1345023.5.peg.2674"/>
<feature type="chain" id="PRO_5004617381" description="Periplasmic copper-binding protein NosD beta helix domain-containing protein" evidence="2">
    <location>
        <begin position="21"/>
        <end position="395"/>
    </location>
</feature>
<dbReference type="Gene3D" id="2.160.20.10">
    <property type="entry name" value="Single-stranded right-handed beta-helix, Pectin lyase-like"/>
    <property type="match status" value="1"/>
</dbReference>
<dbReference type="InterPro" id="IPR011050">
    <property type="entry name" value="Pectin_lyase_fold/virulence"/>
</dbReference>
<dbReference type="SUPFAM" id="SSF51126">
    <property type="entry name" value="Pectin lyase-like"/>
    <property type="match status" value="1"/>
</dbReference>
<protein>
    <recommendedName>
        <fullName evidence="3">Periplasmic copper-binding protein NosD beta helix domain-containing protein</fullName>
    </recommendedName>
</protein>